<dbReference type="Proteomes" id="UP000614469">
    <property type="component" value="Unassembled WGS sequence"/>
</dbReference>
<evidence type="ECO:0000256" key="3">
    <source>
        <dbReference type="ARBA" id="ARBA00022603"/>
    </source>
</evidence>
<gene>
    <name evidence="8" type="ORF">H8E29_12300</name>
</gene>
<keyword evidence="5 7" id="KW-0949">S-adenosyl-L-methionine</keyword>
<dbReference type="Gene3D" id="1.10.1020.10">
    <property type="entry name" value="Adenine-specific Methyltransferase, Domain 2"/>
    <property type="match status" value="1"/>
</dbReference>
<dbReference type="PANTHER" id="PTHR30481">
    <property type="entry name" value="DNA ADENINE METHYLASE"/>
    <property type="match status" value="1"/>
</dbReference>
<evidence type="ECO:0000256" key="1">
    <source>
        <dbReference type="ARBA" id="ARBA00006594"/>
    </source>
</evidence>
<dbReference type="InterPro" id="IPR012327">
    <property type="entry name" value="MeTrfase_D12"/>
</dbReference>
<evidence type="ECO:0000256" key="6">
    <source>
        <dbReference type="ARBA" id="ARBA00047942"/>
    </source>
</evidence>
<keyword evidence="3 7" id="KW-0489">Methyltransferase</keyword>
<protein>
    <recommendedName>
        <fullName evidence="2 7">Site-specific DNA-methyltransferase (adenine-specific)</fullName>
        <ecNumber evidence="2 7">2.1.1.72</ecNumber>
    </recommendedName>
</protein>
<evidence type="ECO:0000313" key="9">
    <source>
        <dbReference type="Proteomes" id="UP000614469"/>
    </source>
</evidence>
<evidence type="ECO:0000256" key="5">
    <source>
        <dbReference type="ARBA" id="ARBA00022691"/>
    </source>
</evidence>
<name>A0A8J6NMS7_9CHLR</name>
<organism evidence="8 9">
    <name type="scientific">Candidatus Desulfolinea nitratireducens</name>
    <dbReference type="NCBI Taxonomy" id="2841698"/>
    <lineage>
        <taxon>Bacteria</taxon>
        <taxon>Bacillati</taxon>
        <taxon>Chloroflexota</taxon>
        <taxon>Anaerolineae</taxon>
        <taxon>Anaerolineales</taxon>
        <taxon>Anaerolineales incertae sedis</taxon>
        <taxon>Candidatus Desulfolinea</taxon>
    </lineage>
</organism>
<comment type="catalytic activity">
    <reaction evidence="6 7">
        <text>a 2'-deoxyadenosine in DNA + S-adenosyl-L-methionine = an N(6)-methyl-2'-deoxyadenosine in DNA + S-adenosyl-L-homocysteine + H(+)</text>
        <dbReference type="Rhea" id="RHEA:15197"/>
        <dbReference type="Rhea" id="RHEA-COMP:12418"/>
        <dbReference type="Rhea" id="RHEA-COMP:12419"/>
        <dbReference type="ChEBI" id="CHEBI:15378"/>
        <dbReference type="ChEBI" id="CHEBI:57856"/>
        <dbReference type="ChEBI" id="CHEBI:59789"/>
        <dbReference type="ChEBI" id="CHEBI:90615"/>
        <dbReference type="ChEBI" id="CHEBI:90616"/>
        <dbReference type="EC" id="2.1.1.72"/>
    </reaction>
</comment>
<dbReference type="Gene3D" id="3.40.50.150">
    <property type="entry name" value="Vaccinia Virus protein VP39"/>
    <property type="match status" value="1"/>
</dbReference>
<keyword evidence="4 7" id="KW-0808">Transferase</keyword>
<dbReference type="GO" id="GO:0009007">
    <property type="term" value="F:site-specific DNA-methyltransferase (adenine-specific) activity"/>
    <property type="evidence" value="ECO:0007669"/>
    <property type="project" value="UniProtKB-UniRule"/>
</dbReference>
<reference evidence="8 9" key="1">
    <citation type="submission" date="2020-08" db="EMBL/GenBank/DDBJ databases">
        <title>Bridging the membrane lipid divide: bacteria of the FCB group superphylum have the potential to synthesize archaeal ether lipids.</title>
        <authorList>
            <person name="Villanueva L."/>
            <person name="Von Meijenfeldt F.A.B."/>
            <person name="Westbye A.B."/>
            <person name="Yadav S."/>
            <person name="Hopmans E.C."/>
            <person name="Dutilh B.E."/>
            <person name="Sinninghe Damste J.S."/>
        </authorList>
    </citation>
    <scope>NUCLEOTIDE SEQUENCE [LARGE SCALE GENOMIC DNA]</scope>
    <source>
        <strain evidence="8">NIOZ-UU36</strain>
    </source>
</reference>
<dbReference type="GO" id="GO:0009307">
    <property type="term" value="P:DNA restriction-modification system"/>
    <property type="evidence" value="ECO:0007669"/>
    <property type="project" value="InterPro"/>
</dbReference>
<dbReference type="InterPro" id="IPR012263">
    <property type="entry name" value="M_m6A_EcoRV"/>
</dbReference>
<evidence type="ECO:0000256" key="2">
    <source>
        <dbReference type="ARBA" id="ARBA00011900"/>
    </source>
</evidence>
<dbReference type="PANTHER" id="PTHR30481:SF3">
    <property type="entry name" value="DNA ADENINE METHYLASE"/>
    <property type="match status" value="1"/>
</dbReference>
<comment type="caution">
    <text evidence="8">The sequence shown here is derived from an EMBL/GenBank/DDBJ whole genome shotgun (WGS) entry which is preliminary data.</text>
</comment>
<comment type="similarity">
    <text evidence="1 7">Belongs to the N(4)/N(6)-methyltransferase family.</text>
</comment>
<dbReference type="GO" id="GO:0032259">
    <property type="term" value="P:methylation"/>
    <property type="evidence" value="ECO:0007669"/>
    <property type="project" value="UniProtKB-KW"/>
</dbReference>
<dbReference type="InterPro" id="IPR029063">
    <property type="entry name" value="SAM-dependent_MTases_sf"/>
</dbReference>
<sequence>MARIIVPPIKTQGIKTKLVPWIQEHVQLEEGGTWIEPFMGSGVVGFNIKPKKAIFSDSNPHIIKFYQEINVGKITAGIVRNFLKEEGEKLKEKGKEFYYEVRERFNEKHEPLDFLFLNRSCFNGMIRFNRSGGFNVPFGHKPERFSKAYVTKIVNQVKDVEELCSLNEWEFCCQDFEKTFNSATKNDFIYCDPPYEGRHTDYFNAWNEEKDRKLFELLSGTKAKFILSTWHSNEHRENKRIEEYWHNFHIITRDHFYHLGAKEKNRKPMLEALVMNMQPVERKRPAYKVAHHTQPQLFEKSTEYKTE</sequence>
<dbReference type="SUPFAM" id="SSF53335">
    <property type="entry name" value="S-adenosyl-L-methionine-dependent methyltransferases"/>
    <property type="match status" value="1"/>
</dbReference>
<dbReference type="PIRSF" id="PIRSF000398">
    <property type="entry name" value="M_m6A_EcoRV"/>
    <property type="match status" value="1"/>
</dbReference>
<dbReference type="EMBL" id="JACNJN010000137">
    <property type="protein sequence ID" value="MBC8336040.1"/>
    <property type="molecule type" value="Genomic_DNA"/>
</dbReference>
<dbReference type="GO" id="GO:0006298">
    <property type="term" value="P:mismatch repair"/>
    <property type="evidence" value="ECO:0007669"/>
    <property type="project" value="TreeGrafter"/>
</dbReference>
<evidence type="ECO:0000256" key="4">
    <source>
        <dbReference type="ARBA" id="ARBA00022679"/>
    </source>
</evidence>
<dbReference type="InterPro" id="IPR002052">
    <property type="entry name" value="DNA_methylase_N6_adenine_CS"/>
</dbReference>
<accession>A0A8J6NMS7</accession>
<dbReference type="PRINTS" id="PR00505">
    <property type="entry name" value="D12N6MTFRASE"/>
</dbReference>
<dbReference type="AlphaFoldDB" id="A0A8J6NMS7"/>
<dbReference type="GO" id="GO:1904047">
    <property type="term" value="F:S-adenosyl-L-methionine binding"/>
    <property type="evidence" value="ECO:0007669"/>
    <property type="project" value="TreeGrafter"/>
</dbReference>
<dbReference type="GO" id="GO:0043565">
    <property type="term" value="F:sequence-specific DNA binding"/>
    <property type="evidence" value="ECO:0007669"/>
    <property type="project" value="TreeGrafter"/>
</dbReference>
<dbReference type="NCBIfam" id="TIGR00571">
    <property type="entry name" value="dam"/>
    <property type="match status" value="1"/>
</dbReference>
<dbReference type="InterPro" id="IPR023095">
    <property type="entry name" value="Ade_MeTrfase_dom_2"/>
</dbReference>
<evidence type="ECO:0000256" key="7">
    <source>
        <dbReference type="RuleBase" id="RU361257"/>
    </source>
</evidence>
<proteinExistence type="inferred from homology"/>
<dbReference type="Pfam" id="PF02086">
    <property type="entry name" value="MethyltransfD12"/>
    <property type="match status" value="1"/>
</dbReference>
<dbReference type="PROSITE" id="PS00092">
    <property type="entry name" value="N6_MTASE"/>
    <property type="match status" value="1"/>
</dbReference>
<dbReference type="EC" id="2.1.1.72" evidence="2 7"/>
<evidence type="ECO:0000313" key="8">
    <source>
        <dbReference type="EMBL" id="MBC8336040.1"/>
    </source>
</evidence>